<evidence type="ECO:0000256" key="11">
    <source>
        <dbReference type="ARBA" id="ARBA00023136"/>
    </source>
</evidence>
<feature type="transmembrane region" description="Helical" evidence="13">
    <location>
        <begin position="374"/>
        <end position="393"/>
    </location>
</feature>
<keyword evidence="4" id="KW-1003">Cell membrane</keyword>
<dbReference type="Proteomes" id="UP000193834">
    <property type="component" value="Unassembled WGS sequence"/>
</dbReference>
<feature type="domain" description="Histidine kinase" evidence="14">
    <location>
        <begin position="477"/>
        <end position="694"/>
    </location>
</feature>
<dbReference type="SUPFAM" id="SSF49785">
    <property type="entry name" value="Galactose-binding domain-like"/>
    <property type="match status" value="1"/>
</dbReference>
<evidence type="ECO:0000259" key="14">
    <source>
        <dbReference type="PROSITE" id="PS50109"/>
    </source>
</evidence>
<dbReference type="SMART" id="SM00388">
    <property type="entry name" value="HisKA"/>
    <property type="match status" value="1"/>
</dbReference>
<dbReference type="SUPFAM" id="SSF55874">
    <property type="entry name" value="ATPase domain of HSP90 chaperone/DNA topoisomerase II/histidine kinase"/>
    <property type="match status" value="2"/>
</dbReference>
<dbReference type="Pfam" id="PF00512">
    <property type="entry name" value="HisKA"/>
    <property type="match status" value="1"/>
</dbReference>
<evidence type="ECO:0000313" key="17">
    <source>
        <dbReference type="Proteomes" id="UP000193834"/>
    </source>
</evidence>
<dbReference type="Gene3D" id="3.30.565.10">
    <property type="entry name" value="Histidine kinase-like ATPase, C-terminal domain"/>
    <property type="match status" value="2"/>
</dbReference>
<gene>
    <name evidence="16" type="ORF">SAMN06295960_2488</name>
</gene>
<evidence type="ECO:0000256" key="4">
    <source>
        <dbReference type="ARBA" id="ARBA00022475"/>
    </source>
</evidence>
<dbReference type="Gene3D" id="1.10.287.130">
    <property type="match status" value="1"/>
</dbReference>
<feature type="modified residue" description="4-aspartylphosphate" evidence="12">
    <location>
        <position position="796"/>
    </location>
</feature>
<proteinExistence type="predicted"/>
<dbReference type="InterPro" id="IPR005467">
    <property type="entry name" value="His_kinase_dom"/>
</dbReference>
<name>A0A1X7KNV0_9BACL</name>
<dbReference type="Gene3D" id="2.60.120.260">
    <property type="entry name" value="Galactose-binding domain-like"/>
    <property type="match status" value="1"/>
</dbReference>
<evidence type="ECO:0000256" key="2">
    <source>
        <dbReference type="ARBA" id="ARBA00004236"/>
    </source>
</evidence>
<feature type="transmembrane region" description="Helical" evidence="13">
    <location>
        <begin position="42"/>
        <end position="63"/>
    </location>
</feature>
<evidence type="ECO:0000256" key="10">
    <source>
        <dbReference type="ARBA" id="ARBA00023012"/>
    </source>
</evidence>
<dbReference type="Pfam" id="PF02518">
    <property type="entry name" value="HATPase_c"/>
    <property type="match status" value="2"/>
</dbReference>
<feature type="transmembrane region" description="Helical" evidence="13">
    <location>
        <begin position="244"/>
        <end position="270"/>
    </location>
</feature>
<dbReference type="InterPro" id="IPR003661">
    <property type="entry name" value="HisK_dim/P_dom"/>
</dbReference>
<dbReference type="SMART" id="SM00448">
    <property type="entry name" value="REC"/>
    <property type="match status" value="1"/>
</dbReference>
<feature type="transmembrane region" description="Helical" evidence="13">
    <location>
        <begin position="315"/>
        <end position="333"/>
    </location>
</feature>
<dbReference type="InterPro" id="IPR010559">
    <property type="entry name" value="Sig_transdc_His_kin_internal"/>
</dbReference>
<dbReference type="InterPro" id="IPR036097">
    <property type="entry name" value="HisK_dim/P_sf"/>
</dbReference>
<dbReference type="PROSITE" id="PS50110">
    <property type="entry name" value="RESPONSE_REGULATORY"/>
    <property type="match status" value="1"/>
</dbReference>
<evidence type="ECO:0000259" key="15">
    <source>
        <dbReference type="PROSITE" id="PS50110"/>
    </source>
</evidence>
<accession>A0A1X7KNV0</accession>
<dbReference type="GO" id="GO:0005524">
    <property type="term" value="F:ATP binding"/>
    <property type="evidence" value="ECO:0007669"/>
    <property type="project" value="UniProtKB-KW"/>
</dbReference>
<keyword evidence="11 13" id="KW-0472">Membrane</keyword>
<dbReference type="GO" id="GO:0005886">
    <property type="term" value="C:plasma membrane"/>
    <property type="evidence" value="ECO:0007669"/>
    <property type="project" value="UniProtKB-SubCell"/>
</dbReference>
<dbReference type="PROSITE" id="PS50109">
    <property type="entry name" value="HIS_KIN"/>
    <property type="match status" value="2"/>
</dbReference>
<feature type="transmembrane region" description="Helical" evidence="13">
    <location>
        <begin position="400"/>
        <end position="417"/>
    </location>
</feature>
<organism evidence="16 17">
    <name type="scientific">Paenibacillus aquistagni</name>
    <dbReference type="NCBI Taxonomy" id="1852522"/>
    <lineage>
        <taxon>Bacteria</taxon>
        <taxon>Bacillati</taxon>
        <taxon>Bacillota</taxon>
        <taxon>Bacilli</taxon>
        <taxon>Bacillales</taxon>
        <taxon>Paenibacillaceae</taxon>
        <taxon>Paenibacillus</taxon>
    </lineage>
</organism>
<dbReference type="SMART" id="SM00387">
    <property type="entry name" value="HATPase_c"/>
    <property type="match status" value="2"/>
</dbReference>
<dbReference type="InterPro" id="IPR004358">
    <property type="entry name" value="Sig_transdc_His_kin-like_C"/>
</dbReference>
<evidence type="ECO:0000256" key="9">
    <source>
        <dbReference type="ARBA" id="ARBA00022840"/>
    </source>
</evidence>
<keyword evidence="7" id="KW-0547">Nucleotide-binding</keyword>
<sequence length="1071" mass="120265">MLASTVAIDLDAADHITMTKRGTYPNMSNFNRMMKHNEPKPVLKKCMIIIVFLIVLLGLRWIWSEMYPAIKELQPVDGVLDLRGMDLEQSPPIYLNGEWSFYPHAFVTYEQVIHTNPQGERIGVPGDWRNKLHSAADSSYGYGTYRLRLLVDPLKEPIAFWIQGVQTSSIVEINGQVSATMGRPAAHADNYQPKSASFTASYGEKGATEIELLIRTANYDEPYNGGIVRSVRFGSQAAIDYARWYSIGFQLVTFIILLLHGLYAFILYLFNRKEWTLLLTGLLTVSVGTAILSGHDNILLLWLPANYTWGIKIRLIALLWQNLFILLLFRGLLSEPMRSRWVKLYAGALVLFTGFLVAAPASLIHGAVHHDIFFAFYFIPWAWLIYIVGAIIFKEHDDKDAIFLLLSAAGIISNLLWSGIDDVYEVTNVFYPIDIIAAIVGFSTYWFKKYIRNSRENAKLNVQLQQASKLKDEFLANTSHELRTPLHGIMNIAETVAAREKGKLEASSLKDMKLMITISRRMSHMIGDLLDVARLQEHRIVLEKAPVSIQAAVSGVMDMLKYMAEDRPIQMRMDVDESMPAVLADEKRLVQILYNLIHNALKYTEAGMISVSAEVRNNRAVIHIKDTGVGMSQETKERVFLPYEQGDYGIHDGRGIGLGLSICKQLVELHEGALTVHSELGQGSVFSFDLPLAGSLRPSMEDREEWAAATTRESTEDELRFLLSSPAWQEQGQQESMPPLLTESSINILAVDDDPVNLKVLVGILSSEPYNVTTAHSAGEVLELLSTQQWDLLIADVMMPHMSGYQLTRKVRQLYSISELPILLLTARSQPADIYAGFLAGASDYVTKPVDALELKYRIRALIALKQSVHERLRMEAAYLQAQIHPHFLFNALNSIMALGEIDTEKMQDLGDAFASYLRISFDFLNTNEQVELSHELELVKAYLYIEQERFRDRLSVVWDVEPDLTVQLPPLSIQPLVENAVKHGVLSQSKGGTVYIRIAQQDSCTLIEVIDDGKGMEKEQIDQLLNRALKGKNGIGVSNTHRRLVQLYGQGLAITSNTGEGTSVSFVIPD</sequence>
<dbReference type="Gene3D" id="3.40.50.2300">
    <property type="match status" value="1"/>
</dbReference>
<dbReference type="SUPFAM" id="SSF47384">
    <property type="entry name" value="Homodimeric domain of signal transducing histidine kinase"/>
    <property type="match status" value="1"/>
</dbReference>
<comment type="subcellular location">
    <subcellularLocation>
        <location evidence="2">Cell membrane</location>
    </subcellularLocation>
</comment>
<dbReference type="FunFam" id="3.30.565.10:FF:000023">
    <property type="entry name" value="PAS domain-containing sensor histidine kinase"/>
    <property type="match status" value="1"/>
</dbReference>
<dbReference type="InterPro" id="IPR001789">
    <property type="entry name" value="Sig_transdc_resp-reg_receiver"/>
</dbReference>
<reference evidence="16 17" key="1">
    <citation type="submission" date="2017-04" db="EMBL/GenBank/DDBJ databases">
        <authorList>
            <person name="Afonso C.L."/>
            <person name="Miller P.J."/>
            <person name="Scott M.A."/>
            <person name="Spackman E."/>
            <person name="Goraichik I."/>
            <person name="Dimitrov K.M."/>
            <person name="Suarez D.L."/>
            <person name="Swayne D.E."/>
        </authorList>
    </citation>
    <scope>NUCLEOTIDE SEQUENCE [LARGE SCALE GENOMIC DNA]</scope>
    <source>
        <strain evidence="16 17">11</strain>
    </source>
</reference>
<keyword evidence="9" id="KW-0067">ATP-binding</keyword>
<dbReference type="EC" id="2.7.13.3" evidence="3"/>
<keyword evidence="13" id="KW-0812">Transmembrane</keyword>
<evidence type="ECO:0000256" key="8">
    <source>
        <dbReference type="ARBA" id="ARBA00022777"/>
    </source>
</evidence>
<feature type="transmembrane region" description="Helical" evidence="13">
    <location>
        <begin position="277"/>
        <end position="295"/>
    </location>
</feature>
<feature type="domain" description="Response regulatory" evidence="15">
    <location>
        <begin position="747"/>
        <end position="863"/>
    </location>
</feature>
<dbReference type="InterPro" id="IPR011006">
    <property type="entry name" value="CheY-like_superfamily"/>
</dbReference>
<keyword evidence="5 12" id="KW-0597">Phosphoprotein</keyword>
<keyword evidence="13" id="KW-1133">Transmembrane helix</keyword>
<dbReference type="Pfam" id="PF00072">
    <property type="entry name" value="Response_reg"/>
    <property type="match status" value="1"/>
</dbReference>
<evidence type="ECO:0000256" key="13">
    <source>
        <dbReference type="SAM" id="Phobius"/>
    </source>
</evidence>
<dbReference type="CDD" id="cd00082">
    <property type="entry name" value="HisKA"/>
    <property type="match status" value="1"/>
</dbReference>
<keyword evidence="6" id="KW-0808">Transferase</keyword>
<dbReference type="PRINTS" id="PR00344">
    <property type="entry name" value="BCTRLSENSOR"/>
</dbReference>
<dbReference type="PANTHER" id="PTHR43547">
    <property type="entry name" value="TWO-COMPONENT HISTIDINE KINASE"/>
    <property type="match status" value="1"/>
</dbReference>
<keyword evidence="10" id="KW-0902">Two-component regulatory system</keyword>
<dbReference type="GO" id="GO:0000155">
    <property type="term" value="F:phosphorelay sensor kinase activity"/>
    <property type="evidence" value="ECO:0007669"/>
    <property type="project" value="InterPro"/>
</dbReference>
<dbReference type="PANTHER" id="PTHR43547:SF2">
    <property type="entry name" value="HYBRID SIGNAL TRANSDUCTION HISTIDINE KINASE C"/>
    <property type="match status" value="1"/>
</dbReference>
<evidence type="ECO:0000256" key="5">
    <source>
        <dbReference type="ARBA" id="ARBA00022553"/>
    </source>
</evidence>
<evidence type="ECO:0000313" key="16">
    <source>
        <dbReference type="EMBL" id="SMG42405.1"/>
    </source>
</evidence>
<protein>
    <recommendedName>
        <fullName evidence="3">histidine kinase</fullName>
        <ecNumber evidence="3">2.7.13.3</ecNumber>
    </recommendedName>
</protein>
<dbReference type="InterPro" id="IPR003594">
    <property type="entry name" value="HATPase_dom"/>
</dbReference>
<dbReference type="Pfam" id="PF06580">
    <property type="entry name" value="His_kinase"/>
    <property type="match status" value="1"/>
</dbReference>
<keyword evidence="8 16" id="KW-0418">Kinase</keyword>
<dbReference type="SUPFAM" id="SSF52172">
    <property type="entry name" value="CheY-like"/>
    <property type="match status" value="1"/>
</dbReference>
<feature type="transmembrane region" description="Helical" evidence="13">
    <location>
        <begin position="429"/>
        <end position="447"/>
    </location>
</feature>
<dbReference type="AlphaFoldDB" id="A0A1X7KNV0"/>
<dbReference type="STRING" id="1852522.SAMN06295960_2488"/>
<evidence type="ECO:0000256" key="6">
    <source>
        <dbReference type="ARBA" id="ARBA00022679"/>
    </source>
</evidence>
<dbReference type="InterPro" id="IPR008979">
    <property type="entry name" value="Galactose-bd-like_sf"/>
</dbReference>
<evidence type="ECO:0000256" key="12">
    <source>
        <dbReference type="PROSITE-ProRule" id="PRU00169"/>
    </source>
</evidence>
<evidence type="ECO:0000256" key="7">
    <source>
        <dbReference type="ARBA" id="ARBA00022741"/>
    </source>
</evidence>
<dbReference type="EMBL" id="FXAZ01000003">
    <property type="protein sequence ID" value="SMG42405.1"/>
    <property type="molecule type" value="Genomic_DNA"/>
</dbReference>
<keyword evidence="17" id="KW-1185">Reference proteome</keyword>
<evidence type="ECO:0000256" key="3">
    <source>
        <dbReference type="ARBA" id="ARBA00012438"/>
    </source>
</evidence>
<feature type="transmembrane region" description="Helical" evidence="13">
    <location>
        <begin position="345"/>
        <end position="368"/>
    </location>
</feature>
<comment type="catalytic activity">
    <reaction evidence="1">
        <text>ATP + protein L-histidine = ADP + protein N-phospho-L-histidine.</text>
        <dbReference type="EC" id="2.7.13.3"/>
    </reaction>
</comment>
<evidence type="ECO:0000256" key="1">
    <source>
        <dbReference type="ARBA" id="ARBA00000085"/>
    </source>
</evidence>
<dbReference type="InterPro" id="IPR036890">
    <property type="entry name" value="HATPase_C_sf"/>
</dbReference>
<feature type="domain" description="Histidine kinase" evidence="14">
    <location>
        <begin position="974"/>
        <end position="1071"/>
    </location>
</feature>